<accession>A0A0S4JQ92</accession>
<feature type="region of interest" description="Disordered" evidence="1">
    <location>
        <begin position="1459"/>
        <end position="1495"/>
    </location>
</feature>
<feature type="compositionally biased region" description="Basic residues" evidence="1">
    <location>
        <begin position="607"/>
        <end position="619"/>
    </location>
</feature>
<evidence type="ECO:0000313" key="3">
    <source>
        <dbReference type="EMBL" id="CUG93714.1"/>
    </source>
</evidence>
<feature type="compositionally biased region" description="Pro residues" evidence="1">
    <location>
        <begin position="421"/>
        <end position="441"/>
    </location>
</feature>
<feature type="compositionally biased region" description="Low complexity" evidence="1">
    <location>
        <begin position="470"/>
        <end position="495"/>
    </location>
</feature>
<dbReference type="GO" id="GO:0000987">
    <property type="term" value="F:cis-regulatory region sequence-specific DNA binding"/>
    <property type="evidence" value="ECO:0007669"/>
    <property type="project" value="TreeGrafter"/>
</dbReference>
<dbReference type="OrthoDB" id="17262at2759"/>
<feature type="region of interest" description="Disordered" evidence="1">
    <location>
        <begin position="1335"/>
        <end position="1372"/>
    </location>
</feature>
<feature type="compositionally biased region" description="Basic residues" evidence="1">
    <location>
        <begin position="666"/>
        <end position="678"/>
    </location>
</feature>
<feature type="compositionally biased region" description="Low complexity" evidence="1">
    <location>
        <begin position="1478"/>
        <end position="1491"/>
    </location>
</feature>
<feature type="compositionally biased region" description="Low complexity" evidence="1">
    <location>
        <begin position="1"/>
        <end position="32"/>
    </location>
</feature>
<feature type="compositionally biased region" description="Polar residues" evidence="1">
    <location>
        <begin position="224"/>
        <end position="247"/>
    </location>
</feature>
<name>A0A0S4JQ92_BODSA</name>
<dbReference type="EMBL" id="CYKH01002189">
    <property type="protein sequence ID" value="CUG93714.1"/>
    <property type="molecule type" value="Genomic_DNA"/>
</dbReference>
<evidence type="ECO:0000313" key="4">
    <source>
        <dbReference type="Proteomes" id="UP000051952"/>
    </source>
</evidence>
<gene>
    <name evidence="3" type="ORF">BSAL_44440</name>
</gene>
<dbReference type="VEuPathDB" id="TriTrypDB:BSAL_44440"/>
<feature type="compositionally biased region" description="Low complexity" evidence="1">
    <location>
        <begin position="138"/>
        <end position="153"/>
    </location>
</feature>
<organism evidence="3 4">
    <name type="scientific">Bodo saltans</name>
    <name type="common">Flagellated protozoan</name>
    <dbReference type="NCBI Taxonomy" id="75058"/>
    <lineage>
        <taxon>Eukaryota</taxon>
        <taxon>Discoba</taxon>
        <taxon>Euglenozoa</taxon>
        <taxon>Kinetoplastea</taxon>
        <taxon>Metakinetoplastina</taxon>
        <taxon>Eubodonida</taxon>
        <taxon>Bodonidae</taxon>
        <taxon>Bodo</taxon>
    </lineage>
</organism>
<feature type="region of interest" description="Disordered" evidence="1">
    <location>
        <begin position="1269"/>
        <end position="1289"/>
    </location>
</feature>
<feature type="compositionally biased region" description="Low complexity" evidence="1">
    <location>
        <begin position="782"/>
        <end position="797"/>
    </location>
</feature>
<feature type="domain" description="Post-transcriptional regulator MKT1 N-terminal" evidence="2">
    <location>
        <begin position="1179"/>
        <end position="1252"/>
    </location>
</feature>
<dbReference type="GO" id="GO:0042594">
    <property type="term" value="P:response to starvation"/>
    <property type="evidence" value="ECO:0007669"/>
    <property type="project" value="TreeGrafter"/>
</dbReference>
<dbReference type="SUPFAM" id="SSF88723">
    <property type="entry name" value="PIN domain-like"/>
    <property type="match status" value="1"/>
</dbReference>
<dbReference type="Pfam" id="PF12247">
    <property type="entry name" value="MKT1_N"/>
    <property type="match status" value="1"/>
</dbReference>
<dbReference type="Proteomes" id="UP000051952">
    <property type="component" value="Unassembled WGS sequence"/>
</dbReference>
<protein>
    <recommendedName>
        <fullName evidence="2">Post-transcriptional regulator MKT1 N-terminal domain-containing protein</fullName>
    </recommendedName>
</protein>
<feature type="compositionally biased region" description="Low complexity" evidence="1">
    <location>
        <begin position="519"/>
        <end position="530"/>
    </location>
</feature>
<dbReference type="PANTHER" id="PTHR14596">
    <property type="entry name" value="ZINC FINGER PROTEIN"/>
    <property type="match status" value="1"/>
</dbReference>
<reference evidence="4" key="1">
    <citation type="submission" date="2015-09" db="EMBL/GenBank/DDBJ databases">
        <authorList>
            <consortium name="Pathogen Informatics"/>
        </authorList>
    </citation>
    <scope>NUCLEOTIDE SEQUENCE [LARGE SCALE GENOMIC DNA]</scope>
    <source>
        <strain evidence="4">Lake Konstanz</strain>
    </source>
</reference>
<dbReference type="PANTHER" id="PTHR14596:SF72">
    <property type="entry name" value="ZINC FINGER PROTEIN MSN2-RELATED"/>
    <property type="match status" value="1"/>
</dbReference>
<feature type="compositionally biased region" description="Polar residues" evidence="1">
    <location>
        <begin position="640"/>
        <end position="649"/>
    </location>
</feature>
<dbReference type="Gene3D" id="3.40.50.1010">
    <property type="entry name" value="5'-nuclease"/>
    <property type="match status" value="1"/>
</dbReference>
<feature type="compositionally biased region" description="Low complexity" evidence="1">
    <location>
        <begin position="387"/>
        <end position="415"/>
    </location>
</feature>
<feature type="compositionally biased region" description="Low complexity" evidence="1">
    <location>
        <begin position="184"/>
        <end position="195"/>
    </location>
</feature>
<dbReference type="GO" id="GO:0005634">
    <property type="term" value="C:nucleus"/>
    <property type="evidence" value="ECO:0007669"/>
    <property type="project" value="TreeGrafter"/>
</dbReference>
<feature type="compositionally biased region" description="Low complexity" evidence="1">
    <location>
        <begin position="1338"/>
        <end position="1355"/>
    </location>
</feature>
<evidence type="ECO:0000259" key="2">
    <source>
        <dbReference type="Pfam" id="PF12247"/>
    </source>
</evidence>
<dbReference type="InterPro" id="IPR029060">
    <property type="entry name" value="PIN-like_dom_sf"/>
</dbReference>
<feature type="compositionally biased region" description="Polar residues" evidence="1">
    <location>
        <begin position="206"/>
        <end position="216"/>
    </location>
</feature>
<feature type="compositionally biased region" description="Basic residues" evidence="1">
    <location>
        <begin position="154"/>
        <end position="167"/>
    </location>
</feature>
<feature type="compositionally biased region" description="Basic residues" evidence="1">
    <location>
        <begin position="368"/>
        <end position="386"/>
    </location>
</feature>
<feature type="compositionally biased region" description="Low complexity" evidence="1">
    <location>
        <begin position="268"/>
        <end position="330"/>
    </location>
</feature>
<feature type="compositionally biased region" description="Low complexity" evidence="1">
    <location>
        <begin position="120"/>
        <end position="130"/>
    </location>
</feature>
<feature type="compositionally biased region" description="Low complexity" evidence="1">
    <location>
        <begin position="538"/>
        <end position="587"/>
    </location>
</feature>
<feature type="region of interest" description="Disordered" evidence="1">
    <location>
        <begin position="1"/>
        <end position="745"/>
    </location>
</feature>
<proteinExistence type="predicted"/>
<keyword evidence="4" id="KW-1185">Reference proteome</keyword>
<feature type="compositionally biased region" description="Low complexity" evidence="1">
    <location>
        <begin position="623"/>
        <end position="639"/>
    </location>
</feature>
<dbReference type="GO" id="GO:0000981">
    <property type="term" value="F:DNA-binding transcription factor activity, RNA polymerase II-specific"/>
    <property type="evidence" value="ECO:0007669"/>
    <property type="project" value="TreeGrafter"/>
</dbReference>
<feature type="compositionally biased region" description="Low complexity" evidence="1">
    <location>
        <begin position="59"/>
        <end position="87"/>
    </location>
</feature>
<sequence length="1565" mass="170397">MSSMNRSPNPQQQGQQHHNNNGQHQNSQQRGSNDPHHHTNNNSAADALSYGGGGGGGPSSPSYVHSNQSNNSTSQQQGSRSWSGVSTPHHHQHHVSSVAAPEFSQQHRNAPPPPPTTDFSGSYNSNSNNGGRDGGSSGSSSFHLQQQQQQQAMHHQHHHLHHHHHHQQQNTHSPDPYHGDYGVNHNNNSNSGNNSAPPPPIRLPMNTATTDNSNINKQRECFDGQQQRGSGYNPQYRQQQHQGQMPNGGTPISPVLQGVPTYPNAPLQRQYSNNNNSEQQQLGGGVVPPQFSRSGNNNAAPNGNSMRSQQQGNPQQRGGPPTGSSGSNNSMFPPTVSVGNNHHGAAPHSLSNSNNSGAPPPPPQMGLSHHHHHHHHHQFHHHHMHHSNNNNHVVNQHMDPSSSSSSQQHNNNVVGGNNGVPLPPSAGWAPPPGGAPMPPPHFHQQHHRHQHHQDFNDGVAPAFGHGGGAASVSVGGSYMPQYPQQQHQERQQQQQRGGGSGSAGNNNNSVPMYSPEMPLQHQHQHQQNLQPHHHNHQFHAQLQQHQQQRGAGVSGQQFPSSSQPQQQRSNQRGNNNNHNNSGDYSNQINRLHQQHQLPPPPTQLGYQHHHHQMHQHHHQFPFNPNTNHPLHKNNNNHNNSGDYSNQINRLHQQHQLPPPPAQLGYQHHHHQMHQHHHQFPLNPNTNHHLHNSGRQQLQDGVDQGYFPADGVDQTAAAHGEFAGDNSNNGRGMLSISPEAASSDDSQSSQCVDLYVFLRNKGLLERYILGDLLPEDDAESKGKSPSAAAAAAHTSSSATDEHVGSSGGGGGHRIAVDANYALLRLRDKMRQLDPLWFLHAPLPKLLLDLIKTDVENLRDVGLEPIYVFNGLGASGDVEAFVTPSRTMMQRSQQWKTLDPTFMPDDEAPQLSRDDCIPLNDVFDVSFSEDVEMAVGRYLRSELGVTVITAPFLNWAQMILMHKEGQVKLLFAPPEALMFAYDDTELIMDIETANPMAPVAVVRNSVGATFPKIRHVVELHSATTAYGKLGILEDSLDASNHHHHHQQHAPPVVAKDYSKAGDRFLDFCLLTSTHPAIQSLRASIQLSVEDLYEELSSATPKYRTIQELIEANQPLRSATDNKSEWQKHAKGRCFMRHCIVMSLSPLTDTPLQYLSKSLRNHNHSLLQDAALAGGSGRATIPSNIGGVFGNMVPDGLFFLQLTGLLSVGTMTCITQTYVCDEGPVCDSTDFRDAMHVLISLRTQVTYQLVREIAEPKTVRAATAAISALGENESAAHHHHQQQQAGGQQHPVPYLDRFKSISWVRWYRPILQSVPRPVEIIKLDDWKLPSEIRAAGASNVAGSGPLTTTTTSSANSSPVGRKGNHNNNSFASSSSAAPPAAVAAAPSASVVVNGIVRLDSVIPLKKVLSLNQLATPAVPRGSVTSSESLYTTVQEVYCAVILKSLDLLGYFTHAVQTTVGGQPQHLQLDDNSGSAAGGGNNNNDDIASNNTSSSQVQSDLSPFSREVSYVVDCDPEHQYQYVLLTELVRTQSLSARPIVFADETDAAAGDANVSPSLGAAAAASASTI</sequence>
<feature type="region of interest" description="Disordered" evidence="1">
    <location>
        <begin position="774"/>
        <end position="809"/>
    </location>
</feature>
<evidence type="ECO:0000256" key="1">
    <source>
        <dbReference type="SAM" id="MobiDB-lite"/>
    </source>
</evidence>
<dbReference type="InterPro" id="IPR022040">
    <property type="entry name" value="MKT1_N"/>
</dbReference>